<evidence type="ECO:0000256" key="1">
    <source>
        <dbReference type="ARBA" id="ARBA00012513"/>
    </source>
</evidence>
<organism evidence="11 12">
    <name type="scientific">Entamoeba invadens IP1</name>
    <dbReference type="NCBI Taxonomy" id="370355"/>
    <lineage>
        <taxon>Eukaryota</taxon>
        <taxon>Amoebozoa</taxon>
        <taxon>Evosea</taxon>
        <taxon>Archamoebae</taxon>
        <taxon>Mastigamoebida</taxon>
        <taxon>Entamoebidae</taxon>
        <taxon>Entamoeba</taxon>
    </lineage>
</organism>
<dbReference type="OMA" id="RECRIMY"/>
<dbReference type="OrthoDB" id="407410at2759"/>
<gene>
    <name evidence="11" type="ORF">EIN_397070</name>
</gene>
<dbReference type="AlphaFoldDB" id="A0A0A1U9Y4"/>
<keyword evidence="2 11" id="KW-0723">Serine/threonine-protein kinase</keyword>
<keyword evidence="5" id="KW-0067">ATP-binding</keyword>
<dbReference type="Pfam" id="PF00498">
    <property type="entry name" value="FHA"/>
    <property type="match status" value="1"/>
</dbReference>
<evidence type="ECO:0000256" key="7">
    <source>
        <dbReference type="ARBA" id="ARBA00048679"/>
    </source>
</evidence>
<evidence type="ECO:0000256" key="2">
    <source>
        <dbReference type="ARBA" id="ARBA00022527"/>
    </source>
</evidence>
<dbReference type="GO" id="GO:0004674">
    <property type="term" value="F:protein serine/threonine kinase activity"/>
    <property type="evidence" value="ECO:0007669"/>
    <property type="project" value="UniProtKB-KW"/>
</dbReference>
<dbReference type="InterPro" id="IPR011009">
    <property type="entry name" value="Kinase-like_dom_sf"/>
</dbReference>
<dbReference type="PROSITE" id="PS50006">
    <property type="entry name" value="FHA_DOMAIN"/>
    <property type="match status" value="1"/>
</dbReference>
<dbReference type="PROSITE" id="PS00108">
    <property type="entry name" value="PROTEIN_KINASE_ST"/>
    <property type="match status" value="1"/>
</dbReference>
<dbReference type="InterPro" id="IPR008271">
    <property type="entry name" value="Ser/Thr_kinase_AS"/>
</dbReference>
<evidence type="ECO:0000256" key="3">
    <source>
        <dbReference type="ARBA" id="ARBA00022741"/>
    </source>
</evidence>
<dbReference type="SUPFAM" id="SSF49879">
    <property type="entry name" value="SMAD/FHA domain"/>
    <property type="match status" value="1"/>
</dbReference>
<dbReference type="GO" id="GO:0106310">
    <property type="term" value="F:protein serine kinase activity"/>
    <property type="evidence" value="ECO:0007669"/>
    <property type="project" value="RHEA"/>
</dbReference>
<protein>
    <recommendedName>
        <fullName evidence="1">non-specific serine/threonine protein kinase</fullName>
        <ecNumber evidence="1">2.7.11.1</ecNumber>
    </recommendedName>
</protein>
<name>A0A0A1U9Y4_ENTIV</name>
<dbReference type="SUPFAM" id="SSF56112">
    <property type="entry name" value="Protein kinase-like (PK-like)"/>
    <property type="match status" value="1"/>
</dbReference>
<dbReference type="PANTHER" id="PTHR24347">
    <property type="entry name" value="SERINE/THREONINE-PROTEIN KINASE"/>
    <property type="match status" value="1"/>
</dbReference>
<comment type="catalytic activity">
    <reaction evidence="7">
        <text>L-seryl-[protein] + ATP = O-phospho-L-seryl-[protein] + ADP + H(+)</text>
        <dbReference type="Rhea" id="RHEA:17989"/>
        <dbReference type="Rhea" id="RHEA-COMP:9863"/>
        <dbReference type="Rhea" id="RHEA-COMP:11604"/>
        <dbReference type="ChEBI" id="CHEBI:15378"/>
        <dbReference type="ChEBI" id="CHEBI:29999"/>
        <dbReference type="ChEBI" id="CHEBI:30616"/>
        <dbReference type="ChEBI" id="CHEBI:83421"/>
        <dbReference type="ChEBI" id="CHEBI:456216"/>
        <dbReference type="EC" id="2.7.11.1"/>
    </reaction>
</comment>
<dbReference type="CDD" id="cd05117">
    <property type="entry name" value="STKc_CAMK"/>
    <property type="match status" value="1"/>
</dbReference>
<dbReference type="KEGG" id="eiv:EIN_397070"/>
<evidence type="ECO:0000256" key="8">
    <source>
        <dbReference type="SAM" id="MobiDB-lite"/>
    </source>
</evidence>
<evidence type="ECO:0000256" key="5">
    <source>
        <dbReference type="ARBA" id="ARBA00022840"/>
    </source>
</evidence>
<proteinExistence type="predicted"/>
<dbReference type="EMBL" id="KB206411">
    <property type="protein sequence ID" value="ELP91847.1"/>
    <property type="molecule type" value="Genomic_DNA"/>
</dbReference>
<feature type="compositionally biased region" description="Polar residues" evidence="8">
    <location>
        <begin position="404"/>
        <end position="430"/>
    </location>
</feature>
<dbReference type="RefSeq" id="XP_004258618.1">
    <property type="nucleotide sequence ID" value="XM_004258570.1"/>
</dbReference>
<evidence type="ECO:0000259" key="10">
    <source>
        <dbReference type="PROSITE" id="PS50011"/>
    </source>
</evidence>
<feature type="domain" description="Protein kinase" evidence="10">
    <location>
        <begin position="123"/>
        <end position="385"/>
    </location>
</feature>
<keyword evidence="11" id="KW-0808">Transferase</keyword>
<dbReference type="EC" id="2.7.11.1" evidence="1"/>
<dbReference type="InterPro" id="IPR000719">
    <property type="entry name" value="Prot_kinase_dom"/>
</dbReference>
<dbReference type="SMART" id="SM00220">
    <property type="entry name" value="S_TKc"/>
    <property type="match status" value="1"/>
</dbReference>
<dbReference type="Pfam" id="PF00069">
    <property type="entry name" value="Pkinase"/>
    <property type="match status" value="1"/>
</dbReference>
<dbReference type="GeneID" id="14890880"/>
<evidence type="ECO:0000313" key="11">
    <source>
        <dbReference type="EMBL" id="ELP91847.1"/>
    </source>
</evidence>
<reference evidence="11 12" key="1">
    <citation type="submission" date="2012-10" db="EMBL/GenBank/DDBJ databases">
        <authorList>
            <person name="Zafar N."/>
            <person name="Inman J."/>
            <person name="Hall N."/>
            <person name="Lorenzi H."/>
            <person name="Caler E."/>
        </authorList>
    </citation>
    <scope>NUCLEOTIDE SEQUENCE [LARGE SCALE GENOMIC DNA]</scope>
    <source>
        <strain evidence="11 12">IP1</strain>
    </source>
</reference>
<evidence type="ECO:0000256" key="6">
    <source>
        <dbReference type="ARBA" id="ARBA00047899"/>
    </source>
</evidence>
<dbReference type="Proteomes" id="UP000014680">
    <property type="component" value="Unassembled WGS sequence"/>
</dbReference>
<keyword evidence="12" id="KW-1185">Reference proteome</keyword>
<dbReference type="VEuPathDB" id="AmoebaDB:EIN_397070"/>
<dbReference type="InterPro" id="IPR008984">
    <property type="entry name" value="SMAD_FHA_dom_sf"/>
</dbReference>
<evidence type="ECO:0000259" key="9">
    <source>
        <dbReference type="PROSITE" id="PS50006"/>
    </source>
</evidence>
<accession>A0A0A1U9Y4</accession>
<comment type="catalytic activity">
    <reaction evidence="6">
        <text>L-threonyl-[protein] + ATP = O-phospho-L-threonyl-[protein] + ADP + H(+)</text>
        <dbReference type="Rhea" id="RHEA:46608"/>
        <dbReference type="Rhea" id="RHEA-COMP:11060"/>
        <dbReference type="Rhea" id="RHEA-COMP:11605"/>
        <dbReference type="ChEBI" id="CHEBI:15378"/>
        <dbReference type="ChEBI" id="CHEBI:30013"/>
        <dbReference type="ChEBI" id="CHEBI:30616"/>
        <dbReference type="ChEBI" id="CHEBI:61977"/>
        <dbReference type="ChEBI" id="CHEBI:456216"/>
        <dbReference type="EC" id="2.7.11.1"/>
    </reaction>
</comment>
<sequence length="437" mass="48964">MKAWGQLVSMSPGYPNVPIVQEDQVFGKVNPQMGLGDCVHISHRHFSIRARLAGEPYYVLTDTSTNGTCVNGELIGRGRSTQIKNYDDITMLPGKTIDCVSYMFESFVDIEEEKKQGGPQNAYEVGKFCGVGNFAMVRQVRNIQENQLYAMKVIDLKKAQLVSSRPNAVFDECTILNQLKHENIVALKTTYQTEKYLYMILELASGGELFQQIIAETSFSEEKCRIIMKQMFSALGYLHSHNIVHRDLKPENILCVTKGGDQIKITDFGLSRIITQTSLAKTMCGTPLYVAPEILSGQPYNGSKVDVWSAGVILFVMVCGYPPFSDGDDGGNRQLFDCICHQRYEFDPAYWGNKSPEVKDLIRHMLVVDIEKRYSIDQCVSHPFITGMEITKLANERDAIKTDSPISSTEPKLQINSQKGTSFGNPQLSEVTMKAQE</sequence>
<keyword evidence="3" id="KW-0547">Nucleotide-binding</keyword>
<feature type="domain" description="FHA" evidence="9">
    <location>
        <begin position="41"/>
        <end position="75"/>
    </location>
</feature>
<dbReference type="GO" id="GO:0005524">
    <property type="term" value="F:ATP binding"/>
    <property type="evidence" value="ECO:0007669"/>
    <property type="project" value="UniProtKB-KW"/>
</dbReference>
<dbReference type="PROSITE" id="PS50011">
    <property type="entry name" value="PROTEIN_KINASE_DOM"/>
    <property type="match status" value="1"/>
</dbReference>
<dbReference type="InterPro" id="IPR000253">
    <property type="entry name" value="FHA_dom"/>
</dbReference>
<evidence type="ECO:0000313" key="12">
    <source>
        <dbReference type="Proteomes" id="UP000014680"/>
    </source>
</evidence>
<dbReference type="Gene3D" id="2.60.200.20">
    <property type="match status" value="1"/>
</dbReference>
<evidence type="ECO:0000256" key="4">
    <source>
        <dbReference type="ARBA" id="ARBA00022777"/>
    </source>
</evidence>
<dbReference type="Gene3D" id="1.10.510.10">
    <property type="entry name" value="Transferase(Phosphotransferase) domain 1"/>
    <property type="match status" value="1"/>
</dbReference>
<dbReference type="FunFam" id="1.10.510.10:FF:000571">
    <property type="entry name" value="Maternal embryonic leucine zipper kinase"/>
    <property type="match status" value="1"/>
</dbReference>
<feature type="region of interest" description="Disordered" evidence="8">
    <location>
        <begin position="402"/>
        <end position="437"/>
    </location>
</feature>
<keyword evidence="4 11" id="KW-0418">Kinase</keyword>